<feature type="compositionally biased region" description="Polar residues" evidence="8">
    <location>
        <begin position="370"/>
        <end position="380"/>
    </location>
</feature>
<dbReference type="InterPro" id="IPR044066">
    <property type="entry name" value="TRIAD_supradom"/>
</dbReference>
<feature type="compositionally biased region" description="Low complexity" evidence="8">
    <location>
        <begin position="418"/>
        <end position="427"/>
    </location>
</feature>
<dbReference type="InterPro" id="IPR001841">
    <property type="entry name" value="Znf_RING"/>
</dbReference>
<keyword evidence="2" id="KW-0479">Metal-binding</keyword>
<dbReference type="PROSITE" id="PS00518">
    <property type="entry name" value="ZF_RING_1"/>
    <property type="match status" value="1"/>
</dbReference>
<evidence type="ECO:0000259" key="9">
    <source>
        <dbReference type="PROSITE" id="PS50089"/>
    </source>
</evidence>
<dbReference type="Gene3D" id="3.30.40.10">
    <property type="entry name" value="Zinc/RING finger domain, C3HC4 (zinc finger)"/>
    <property type="match status" value="1"/>
</dbReference>
<feature type="compositionally biased region" description="Pro residues" evidence="8">
    <location>
        <begin position="301"/>
        <end position="312"/>
    </location>
</feature>
<feature type="compositionally biased region" description="Pro residues" evidence="8">
    <location>
        <begin position="400"/>
        <end position="417"/>
    </location>
</feature>
<dbReference type="GO" id="GO:0008270">
    <property type="term" value="F:zinc ion binding"/>
    <property type="evidence" value="ECO:0007669"/>
    <property type="project" value="UniProtKB-KW"/>
</dbReference>
<dbReference type="GO" id="GO:0004842">
    <property type="term" value="F:ubiquitin-protein transferase activity"/>
    <property type="evidence" value="ECO:0007669"/>
    <property type="project" value="InterPro"/>
</dbReference>
<keyword evidence="3" id="KW-0677">Repeat</keyword>
<evidence type="ECO:0000313" key="12">
    <source>
        <dbReference type="Proteomes" id="UP000703269"/>
    </source>
</evidence>
<dbReference type="Pfam" id="PF00097">
    <property type="entry name" value="zf-C3HC4"/>
    <property type="match status" value="1"/>
</dbReference>
<dbReference type="PANTHER" id="PTHR11685">
    <property type="entry name" value="RBR FAMILY RING FINGER AND IBR DOMAIN-CONTAINING"/>
    <property type="match status" value="1"/>
</dbReference>
<comment type="caution">
    <text evidence="11">The sequence shown here is derived from an EMBL/GenBank/DDBJ whole genome shotgun (WGS) entry which is preliminary data.</text>
</comment>
<dbReference type="AlphaFoldDB" id="A0A9P3FWT6"/>
<feature type="compositionally biased region" description="Pro residues" evidence="8">
    <location>
        <begin position="348"/>
        <end position="357"/>
    </location>
</feature>
<keyword evidence="5" id="KW-0833">Ubl conjugation pathway</keyword>
<feature type="domain" description="RING-type" evidence="9">
    <location>
        <begin position="472"/>
        <end position="520"/>
    </location>
</feature>
<gene>
    <name evidence="11" type="ORF">PsYK624_001260</name>
</gene>
<evidence type="ECO:0000256" key="4">
    <source>
        <dbReference type="ARBA" id="ARBA00022771"/>
    </source>
</evidence>
<dbReference type="InterPro" id="IPR018957">
    <property type="entry name" value="Znf_C3HC4_RING-type"/>
</dbReference>
<evidence type="ECO:0000256" key="1">
    <source>
        <dbReference type="ARBA" id="ARBA00022679"/>
    </source>
</evidence>
<dbReference type="Gene3D" id="1.20.120.1750">
    <property type="match status" value="1"/>
</dbReference>
<keyword evidence="4 7" id="KW-0863">Zinc-finger</keyword>
<dbReference type="OrthoDB" id="1431934at2759"/>
<dbReference type="InterPro" id="IPR017907">
    <property type="entry name" value="Znf_RING_CS"/>
</dbReference>
<sequence length="656" mass="71687">MMTGSTADEVLSICENWTVTSSSHLEIDNITSTPIFQRSLNLLVVDYEQNRYEGFYTLLERLRQESSRYRRSSCAVITRTTEIVACFCIYSGADGDFYVIFDPHPRPGTHPDRAAFIFNKSAYYTAHYLADLLRADWSLVVGQELQWETQLLGNVSGHLFVAHPQLEPDDAGYWMGSTMQASLEILALRAEQDRAKSERTQLHGEIAALRAIITNIRARELERSSAPHWPQRAAPQDTQGLHAPAQPVSPDKGKARASSQYGDRASDLGPVAGQQEVFSNLAHTPMALSAISRFYTRPPLPPSSMPPLPPRGPSFQLSFAPAPTPPSLPSGSQRSISPRRRFRVPETPSAPPAPPRRSPLQPAVVPTAPPSLSSESQRSATPYFGLPPLPSPYQPSSAPSAPPRRSPLQPPVVPTAPPSLSSGSRRSASPRRRFPYPSSALPALPYPHQPSPVPPAPPRWVPTPLPVATFICAICFDTHSHEALAQVDGCRHMFCRDCIRTYVATQLAQRVHPIVCPLCSANKSGPGGNPSVLGDAFVRQVGLSEAQYAIFVELQMAPYAVPVRCRRCDSSFFVAKDVLNDASIITCPLPNCKQSWCKTCSQMLDGPMAAHSCDGTVELHTLMAKKGWKYCPGCRTPVERVSGCSHMRCTGPGCNT</sequence>
<feature type="domain" description="RING-type" evidence="10">
    <location>
        <begin position="468"/>
        <end position="656"/>
    </location>
</feature>
<protein>
    <recommendedName>
        <fullName evidence="13">RING-type domain-containing protein</fullName>
    </recommendedName>
</protein>
<keyword evidence="6" id="KW-0862">Zinc</keyword>
<keyword evidence="1" id="KW-0808">Transferase</keyword>
<evidence type="ECO:0000256" key="2">
    <source>
        <dbReference type="ARBA" id="ARBA00022723"/>
    </source>
</evidence>
<organism evidence="11 12">
    <name type="scientific">Phanerochaete sordida</name>
    <dbReference type="NCBI Taxonomy" id="48140"/>
    <lineage>
        <taxon>Eukaryota</taxon>
        <taxon>Fungi</taxon>
        <taxon>Dikarya</taxon>
        <taxon>Basidiomycota</taxon>
        <taxon>Agaricomycotina</taxon>
        <taxon>Agaricomycetes</taxon>
        <taxon>Polyporales</taxon>
        <taxon>Phanerochaetaceae</taxon>
        <taxon>Phanerochaete</taxon>
    </lineage>
</organism>
<accession>A0A9P3FWT6</accession>
<feature type="region of interest" description="Disordered" evidence="8">
    <location>
        <begin position="223"/>
        <end position="269"/>
    </location>
</feature>
<dbReference type="SMART" id="SM00184">
    <property type="entry name" value="RING"/>
    <property type="match status" value="1"/>
</dbReference>
<evidence type="ECO:0008006" key="13">
    <source>
        <dbReference type="Google" id="ProtNLM"/>
    </source>
</evidence>
<name>A0A9P3FWT6_9APHY</name>
<dbReference type="InterPro" id="IPR013083">
    <property type="entry name" value="Znf_RING/FYVE/PHD"/>
</dbReference>
<evidence type="ECO:0000313" key="11">
    <source>
        <dbReference type="EMBL" id="GJE84051.1"/>
    </source>
</evidence>
<dbReference type="SUPFAM" id="SSF57850">
    <property type="entry name" value="RING/U-box"/>
    <property type="match status" value="2"/>
</dbReference>
<dbReference type="PROSITE" id="PS51873">
    <property type="entry name" value="TRIAD"/>
    <property type="match status" value="1"/>
</dbReference>
<evidence type="ECO:0000256" key="5">
    <source>
        <dbReference type="ARBA" id="ARBA00022786"/>
    </source>
</evidence>
<reference evidence="11 12" key="1">
    <citation type="submission" date="2021-08" db="EMBL/GenBank/DDBJ databases">
        <title>Draft Genome Sequence of Phanerochaete sordida strain YK-624.</title>
        <authorList>
            <person name="Mori T."/>
            <person name="Dohra H."/>
            <person name="Suzuki T."/>
            <person name="Kawagishi H."/>
            <person name="Hirai H."/>
        </authorList>
    </citation>
    <scope>NUCLEOTIDE SEQUENCE [LARGE SCALE GENOMIC DNA]</scope>
    <source>
        <strain evidence="11 12">YK-624</strain>
    </source>
</reference>
<evidence type="ECO:0000259" key="10">
    <source>
        <dbReference type="PROSITE" id="PS51873"/>
    </source>
</evidence>
<dbReference type="PROSITE" id="PS50089">
    <property type="entry name" value="ZF_RING_2"/>
    <property type="match status" value="1"/>
</dbReference>
<dbReference type="InterPro" id="IPR031127">
    <property type="entry name" value="E3_UB_ligase_RBR"/>
</dbReference>
<evidence type="ECO:0000256" key="7">
    <source>
        <dbReference type="PROSITE-ProRule" id="PRU00175"/>
    </source>
</evidence>
<dbReference type="Proteomes" id="UP000703269">
    <property type="component" value="Unassembled WGS sequence"/>
</dbReference>
<proteinExistence type="predicted"/>
<dbReference type="EMBL" id="BPQB01000001">
    <property type="protein sequence ID" value="GJE84051.1"/>
    <property type="molecule type" value="Genomic_DNA"/>
</dbReference>
<evidence type="ECO:0000256" key="8">
    <source>
        <dbReference type="SAM" id="MobiDB-lite"/>
    </source>
</evidence>
<evidence type="ECO:0000256" key="6">
    <source>
        <dbReference type="ARBA" id="ARBA00022833"/>
    </source>
</evidence>
<feature type="region of interest" description="Disordered" evidence="8">
    <location>
        <begin position="301"/>
        <end position="441"/>
    </location>
</feature>
<evidence type="ECO:0000256" key="3">
    <source>
        <dbReference type="ARBA" id="ARBA00022737"/>
    </source>
</evidence>
<keyword evidence="12" id="KW-1185">Reference proteome</keyword>
<dbReference type="GO" id="GO:0016567">
    <property type="term" value="P:protein ubiquitination"/>
    <property type="evidence" value="ECO:0007669"/>
    <property type="project" value="InterPro"/>
</dbReference>